<dbReference type="RefSeq" id="WP_137400714.1">
    <property type="nucleotide sequence ID" value="NZ_BMIU01000018.1"/>
</dbReference>
<comment type="similarity">
    <text evidence="1">Belongs to the SIMIBI class G3E GTPase family. ArgK/MeaB subfamily.</text>
</comment>
<dbReference type="InterPro" id="IPR027417">
    <property type="entry name" value="P-loop_NTPase"/>
</dbReference>
<evidence type="ECO:0000313" key="3">
    <source>
        <dbReference type="EMBL" id="GGF41786.1"/>
    </source>
</evidence>
<dbReference type="SMART" id="SM00382">
    <property type="entry name" value="AAA"/>
    <property type="match status" value="1"/>
</dbReference>
<dbReference type="EMBL" id="BMIU01000018">
    <property type="protein sequence ID" value="GGF41786.1"/>
    <property type="molecule type" value="Genomic_DNA"/>
</dbReference>
<dbReference type="InterPro" id="IPR005129">
    <property type="entry name" value="GTPase_ArgK"/>
</dbReference>
<dbReference type="Gene3D" id="3.40.50.300">
    <property type="entry name" value="P-loop containing nucleotide triphosphate hydrolases"/>
    <property type="match status" value="1"/>
</dbReference>
<comment type="caution">
    <text evidence="3">The sequence shown here is derived from an EMBL/GenBank/DDBJ whole genome shotgun (WGS) entry which is preliminary data.</text>
</comment>
<dbReference type="GO" id="GO:0016301">
    <property type="term" value="F:kinase activity"/>
    <property type="evidence" value="ECO:0007669"/>
    <property type="project" value="UniProtKB-KW"/>
</dbReference>
<keyword evidence="4" id="KW-1185">Reference proteome</keyword>
<proteinExistence type="inferred from homology"/>
<dbReference type="Proteomes" id="UP000647339">
    <property type="component" value="Unassembled WGS sequence"/>
</dbReference>
<gene>
    <name evidence="3" type="ORF">GCM10011339_32890</name>
</gene>
<dbReference type="CDD" id="cd03114">
    <property type="entry name" value="MMAA-like"/>
    <property type="match status" value="1"/>
</dbReference>
<dbReference type="Gene3D" id="1.10.287.130">
    <property type="match status" value="1"/>
</dbReference>
<protein>
    <submittedName>
        <fullName evidence="3">ATPase/protein kinase</fullName>
    </submittedName>
</protein>
<evidence type="ECO:0000256" key="1">
    <source>
        <dbReference type="ARBA" id="ARBA00009625"/>
    </source>
</evidence>
<evidence type="ECO:0000313" key="4">
    <source>
        <dbReference type="Proteomes" id="UP000647339"/>
    </source>
</evidence>
<keyword evidence="3" id="KW-0418">Kinase</keyword>
<dbReference type="NCBIfam" id="NF006958">
    <property type="entry name" value="PRK09435.1"/>
    <property type="match status" value="1"/>
</dbReference>
<accession>A0ABQ1V6Z6</accession>
<dbReference type="PANTHER" id="PTHR23408:SF3">
    <property type="entry name" value="METHYLMALONIC ACIDURIA TYPE A PROTEIN, MITOCHONDRIAL"/>
    <property type="match status" value="1"/>
</dbReference>
<dbReference type="PANTHER" id="PTHR23408">
    <property type="entry name" value="METHYLMALONYL-COA MUTASE"/>
    <property type="match status" value="1"/>
</dbReference>
<keyword evidence="3" id="KW-0808">Transferase</keyword>
<feature type="domain" description="AAA+ ATPase" evidence="2">
    <location>
        <begin position="57"/>
        <end position="208"/>
    </location>
</feature>
<organism evidence="3 4">
    <name type="scientific">Echinicola rosea</name>
    <dbReference type="NCBI Taxonomy" id="1807691"/>
    <lineage>
        <taxon>Bacteria</taxon>
        <taxon>Pseudomonadati</taxon>
        <taxon>Bacteroidota</taxon>
        <taxon>Cytophagia</taxon>
        <taxon>Cytophagales</taxon>
        <taxon>Cyclobacteriaceae</taxon>
        <taxon>Echinicola</taxon>
    </lineage>
</organism>
<dbReference type="Pfam" id="PF03308">
    <property type="entry name" value="MeaB"/>
    <property type="match status" value="1"/>
</dbReference>
<reference evidence="4" key="1">
    <citation type="journal article" date="2019" name="Int. J. Syst. Evol. Microbiol.">
        <title>The Global Catalogue of Microorganisms (GCM) 10K type strain sequencing project: providing services to taxonomists for standard genome sequencing and annotation.</title>
        <authorList>
            <consortium name="The Broad Institute Genomics Platform"/>
            <consortium name="The Broad Institute Genome Sequencing Center for Infectious Disease"/>
            <person name="Wu L."/>
            <person name="Ma J."/>
        </authorList>
    </citation>
    <scope>NUCLEOTIDE SEQUENCE [LARGE SCALE GENOMIC DNA]</scope>
    <source>
        <strain evidence="4">CGMCC 1.15407</strain>
    </source>
</reference>
<name>A0ABQ1V6Z6_9BACT</name>
<dbReference type="SUPFAM" id="SSF52540">
    <property type="entry name" value="P-loop containing nucleoside triphosphate hydrolases"/>
    <property type="match status" value="1"/>
</dbReference>
<dbReference type="NCBIfam" id="TIGR00750">
    <property type="entry name" value="lao"/>
    <property type="match status" value="1"/>
</dbReference>
<dbReference type="InterPro" id="IPR003593">
    <property type="entry name" value="AAA+_ATPase"/>
</dbReference>
<sequence>MSKNERNRWKAVDYADGVLSGDLAMLSRAITLVESRLESDRAIADQVINMLISHTGRSKRIGITGAPGVGKSTFIEQLGKEVIKKGLRLAVLSVDPSSAKSGGSILGDKTRMEQLSKTEKAFIRPSPGSGHQGGVSAFTREAMLLCEAAGYEVVIVETIGVGQSEVQVKEMVDFFMLLVQPESGDELQGVKRGIMEMVDAIVVNKADRSNLEKAKQTQKELEGALHLLHQEAIHGQGKVMLASSLEGSGFGDIWKVTEDYFTTIQQSGFLEQNRLNQRTYWFYAHVQRILEQKFYHNPAVKEQMAKAVAEVKQAEASPANVARKLVEEFFKKLSSKSS</sequence>
<evidence type="ECO:0000259" key="2">
    <source>
        <dbReference type="SMART" id="SM00382"/>
    </source>
</evidence>
<dbReference type="Gene3D" id="1.20.5.170">
    <property type="match status" value="1"/>
</dbReference>